<dbReference type="InterPro" id="IPR049551">
    <property type="entry name" value="PKS_DH_C"/>
</dbReference>
<evidence type="ECO:0000259" key="10">
    <source>
        <dbReference type="PROSITE" id="PS50075"/>
    </source>
</evidence>
<keyword evidence="13" id="KW-0436">Ligase</keyword>
<keyword evidence="7" id="KW-0012">Acyltransferase</keyword>
<evidence type="ECO:0000256" key="8">
    <source>
        <dbReference type="PROSITE-ProRule" id="PRU01363"/>
    </source>
</evidence>
<dbReference type="Gene3D" id="3.10.129.110">
    <property type="entry name" value="Polyketide synthase dehydratase"/>
    <property type="match status" value="1"/>
</dbReference>
<organism evidence="13 14">
    <name type="scientific">Streptomyces boetiae</name>
    <dbReference type="NCBI Taxonomy" id="3075541"/>
    <lineage>
        <taxon>Bacteria</taxon>
        <taxon>Bacillati</taxon>
        <taxon>Actinomycetota</taxon>
        <taxon>Actinomycetes</taxon>
        <taxon>Kitasatosporales</taxon>
        <taxon>Streptomycetaceae</taxon>
        <taxon>Streptomyces</taxon>
    </lineage>
</organism>
<gene>
    <name evidence="13" type="ORF">RM780_20165</name>
</gene>
<dbReference type="CDD" id="cd00833">
    <property type="entry name" value="PKS"/>
    <property type="match status" value="1"/>
</dbReference>
<dbReference type="InterPro" id="IPR057326">
    <property type="entry name" value="KR_dom"/>
</dbReference>
<dbReference type="InterPro" id="IPR036736">
    <property type="entry name" value="ACP-like_sf"/>
</dbReference>
<keyword evidence="3" id="KW-0597">Phosphoprotein</keyword>
<evidence type="ECO:0000256" key="1">
    <source>
        <dbReference type="ARBA" id="ARBA00004792"/>
    </source>
</evidence>
<dbReference type="SMART" id="SM01294">
    <property type="entry name" value="PKS_PP_betabranch"/>
    <property type="match status" value="1"/>
</dbReference>
<dbReference type="PANTHER" id="PTHR43775">
    <property type="entry name" value="FATTY ACID SYNTHASE"/>
    <property type="match status" value="1"/>
</dbReference>
<evidence type="ECO:0000259" key="11">
    <source>
        <dbReference type="PROSITE" id="PS52004"/>
    </source>
</evidence>
<evidence type="ECO:0000256" key="9">
    <source>
        <dbReference type="SAM" id="MobiDB-lite"/>
    </source>
</evidence>
<dbReference type="Gene3D" id="3.30.70.3290">
    <property type="match status" value="1"/>
</dbReference>
<dbReference type="SUPFAM" id="SSF53901">
    <property type="entry name" value="Thiolase-like"/>
    <property type="match status" value="1"/>
</dbReference>
<dbReference type="InterPro" id="IPR014031">
    <property type="entry name" value="Ketoacyl_synth_C"/>
</dbReference>
<dbReference type="SUPFAM" id="SSF52151">
    <property type="entry name" value="FabD/lysophospholipase-like"/>
    <property type="match status" value="1"/>
</dbReference>
<dbReference type="Proteomes" id="UP001183388">
    <property type="component" value="Unassembled WGS sequence"/>
</dbReference>
<reference evidence="14" key="1">
    <citation type="submission" date="2023-07" db="EMBL/GenBank/DDBJ databases">
        <title>30 novel species of actinomycetes from the DSMZ collection.</title>
        <authorList>
            <person name="Nouioui I."/>
        </authorList>
    </citation>
    <scope>NUCLEOTIDE SEQUENCE [LARGE SCALE GENOMIC DNA]</scope>
    <source>
        <strain evidence="14">DSM 44917</strain>
    </source>
</reference>
<feature type="active site" description="Proton donor; for dehydratase activity" evidence="8">
    <location>
        <position position="1695"/>
    </location>
</feature>
<dbReference type="InterPro" id="IPR018201">
    <property type="entry name" value="Ketoacyl_synth_AS"/>
</dbReference>
<dbReference type="InterPro" id="IPR050091">
    <property type="entry name" value="PKS_NRPS_Biosynth_Enz"/>
</dbReference>
<dbReference type="Pfam" id="PF00550">
    <property type="entry name" value="PP-binding"/>
    <property type="match status" value="2"/>
</dbReference>
<feature type="region of interest" description="C-terminal hotdog fold" evidence="8">
    <location>
        <begin position="1633"/>
        <end position="1768"/>
    </location>
</feature>
<dbReference type="Pfam" id="PF02801">
    <property type="entry name" value="Ketoacyl-synt_C"/>
    <property type="match status" value="1"/>
</dbReference>
<dbReference type="Gene3D" id="1.10.1200.10">
    <property type="entry name" value="ACP-like"/>
    <property type="match status" value="2"/>
</dbReference>
<dbReference type="Gene3D" id="3.40.47.10">
    <property type="match status" value="1"/>
</dbReference>
<keyword evidence="5" id="KW-0045">Antibiotic biosynthesis</keyword>
<dbReference type="SMART" id="SM00823">
    <property type="entry name" value="PKS_PP"/>
    <property type="match status" value="2"/>
</dbReference>
<dbReference type="PROSITE" id="PS52019">
    <property type="entry name" value="PKS_MFAS_DH"/>
    <property type="match status" value="1"/>
</dbReference>
<dbReference type="InterPro" id="IPR016039">
    <property type="entry name" value="Thiolase-like"/>
</dbReference>
<dbReference type="SUPFAM" id="SSF47336">
    <property type="entry name" value="ACP-like"/>
    <property type="match status" value="2"/>
</dbReference>
<feature type="region of interest" description="Disordered" evidence="9">
    <location>
        <begin position="2320"/>
        <end position="2393"/>
    </location>
</feature>
<dbReference type="SUPFAM" id="SSF55048">
    <property type="entry name" value="Probable ACP-binding domain of malonyl-CoA ACP transacylase"/>
    <property type="match status" value="1"/>
</dbReference>
<dbReference type="Gene3D" id="3.40.366.10">
    <property type="entry name" value="Malonyl-Coenzyme A Acyl Carrier Protein, domain 2"/>
    <property type="match status" value="1"/>
</dbReference>
<sequence length="2393" mass="243105">MAGGGWLVVAGEADDGMAAALAGALGGRPLVRAGRGERTRGRLAALVRDALAGTEERPSGVLSLLALPGEGAAPEGGAVLATVARLGALADAGVSAPLWCATRGAVSTSPADPVRDPAQALLWGLGRAAAVERPDRWGGLIDLPPERDARAAARLAGALARPGGEDQLALRPSGVLSARLARALPPPGDGAPAPWSASGTVLITGGTGALGGHVARALAGAGARHLLLLGRRGLQAPGAADLAADLEARGAAVTVTACDVTDPAALAAAIAAVPREHPLTAVVHAAGVLDDGLLDALTPDRLAGVLAPKAGAAWALHEATRGLELSAFVLCSSLAGTLPRPGQGGYAAASAYLDALAHHRRGLGLPATSVAWGSWGAGGMVAPGLADRLARQGVRPMPPEAAAAALLRALAFGDTCLAVADIDWGRLAAAQGAARPARLLEALPGAAPPRREAAGDPARDPAKAAPPGRLAVPAGREGERRMLELVRSEAAAVLGHADGERVAPERAFRDLGFDSLTSLALRDRLSAATGLRLPVTLAFDEPTAAALARRLHARLAGAAPAAPEPATPRPAPSRTTPAEGGGGGPVAIVGMSCRLPGGAHSPEELWELLRAARDAVGPLPADRGWDLEALGRPGPGGRGPGGGGFLAETAGFDPEFFGISPREAAAVDPQQRLLLETAWEAVERAAIDPLALRGSRTGVFVGASYTDYGTRFRTAPPGFEGQLATGGAASVASGRIAYTLGLEGPALSVDTACSSSLVALHLAVQALRRGECALALAGGVTIMWTPYTLVEFARQGVLSPDGRCRAFSAEANGTGWAEGVGVLLLERLPDALAQGHPVLAVVRGSATGQDGASNGLTAPSGPAQRRVIRDALADAGLGPGEVDAVEAHGTGTALGDPIEAAALLETYGRQRPAGRPLLLGALKSNLGHTQAASGVAGVIKMVLALRHGLLPRTLHVERPTPHVDWSSGALRLLEREAPWPAAERPRRAGVSSFGISGTNAHVILEEPPAAAPALVPPTAPGPRSAARPEAPAGHRPAAPLPWPVSARSPEALRAQARALLTRLGSAGAWRPEDIGYSLATTRSAFERRAVVVAEGRDGLLAGLTALAEGRAGPGLVRGTVPARPPHIAFVFAGQGGLRPGLGRGLYEAYPAFARALDAACEHADAHLERPLRDALFAPEGTPGAALLDEDPACAQAGLVAFQTALCRLWESWGVRPDAVLGHSVGEVAAAHAAGVLSLADALRLAARRGRLMRELPEDGAMVAVRATEEEAAGHLAEFGGRVVIAAVNGPRDVVLSGEGEAVAALGRRWCAEGRRTRRLRVARAYHSPAVDAVLPRLRSLARELALGPPRMPFFSTVTGTRAGAGEPADPEYWARNAREPVRFLAAVRALREQGGTGHVEIGPDAALTAAARACLPAADGPVLVATLRRGRPEAATAVAALAAVHAHGREVDWEAVFAGRGARRVELPTYAFRRRPYLLPVPAGADVTEAGLRPTGHPLLAAAVDLPGEEGLHLTGRVSLRTHPWLAGHALGGEVLLPGTAILELALRAGALAGAPGAAELSLEAPLTVPRRGAVALRAAAGPPDARGCRAFILYARAEGAPDAPWVRHAGGTLAPVREAPGPETGPWPPRGAGPLAVEGLYERLAEAGGFAYGPAFRGLRAAWRRGEEVFAEVALPAALLGEAGGYAVHPALLDAALHPVAFLREDVCLPFAWTEVAVHGTGATALRVRLTPTGAETVAVEARDAAGRAVVTAGALRLRPAPGARAAGSRGALYRVAWRRVPAAPGTPVSGESAATGGASSGLPAAAVSGPSGPRPTTAWFGGGEGPGAVREAARRALTLVQGRLAGDRPAGAPLAFVTRGAVAARPGEEARTSPPAAAVWGLVRTAQEEHPGRFLLVDVAPDLPESGAAGAVERALATGEPQVAVRGEEAFVPRLTRLDPAPAAAPAPMWRPGGTVLITGGTGVLGGLLARHLVAAHGVRHLLLAGRRGPGAPGAGRLREELNGLGAEVSVAACDAGDRVALARLLASVPPSRPLTAVVHAAGVLEDGVVAALTPGRLDRVLAAKSLAAAHLDELTRPLGLSAFVLFSSAAGVLGGSGQAAYAAANAHLDALARRRRAEGLPAVSLAWGLWEERSGMTGGLDSSALRRIARRGLAPLATAEALRLFDAALARGATDVLPLRLELTPAAAGEEPPPLLRELLPSPGAPGRVPRARTGAEAGGDPGGELRRRLAVGDGAAREALLLDLVRGHAAVVLGRADPGSLDPERGFLDLGFDSLAALELRNQLAAATGLRLPATLLFDHPTPRAVALRLREALGEADGPGEAGRPGEVHAGNGRSGDARADEARADPGRADAGRSGAGRSGEEAPASAGPPAEDDEIFDLAERELGGG</sequence>
<dbReference type="InterPro" id="IPR014030">
    <property type="entry name" value="Ketoacyl_synth_N"/>
</dbReference>
<feature type="domain" description="PKS/mFAS DH" evidence="12">
    <location>
        <begin position="1497"/>
        <end position="1768"/>
    </location>
</feature>
<dbReference type="RefSeq" id="WP_311632214.1">
    <property type="nucleotide sequence ID" value="NZ_JAVREN010000033.1"/>
</dbReference>
<dbReference type="InterPro" id="IPR006162">
    <property type="entry name" value="Ppantetheine_attach_site"/>
</dbReference>
<dbReference type="Pfam" id="PF14765">
    <property type="entry name" value="PS-DH"/>
    <property type="match status" value="1"/>
</dbReference>
<evidence type="ECO:0000313" key="14">
    <source>
        <dbReference type="Proteomes" id="UP001183388"/>
    </source>
</evidence>
<evidence type="ECO:0000313" key="13">
    <source>
        <dbReference type="EMBL" id="MDT0309259.1"/>
    </source>
</evidence>
<dbReference type="InterPro" id="IPR049552">
    <property type="entry name" value="PKS_DH_N"/>
</dbReference>
<evidence type="ECO:0000256" key="2">
    <source>
        <dbReference type="ARBA" id="ARBA00022450"/>
    </source>
</evidence>
<dbReference type="Pfam" id="PF08659">
    <property type="entry name" value="KR"/>
    <property type="match status" value="2"/>
</dbReference>
<dbReference type="EMBL" id="JAVREN010000033">
    <property type="protein sequence ID" value="MDT0309259.1"/>
    <property type="molecule type" value="Genomic_DNA"/>
</dbReference>
<dbReference type="SUPFAM" id="SSF51735">
    <property type="entry name" value="NAD(P)-binding Rossmann-fold domains"/>
    <property type="match status" value="4"/>
</dbReference>
<dbReference type="SMART" id="SM00826">
    <property type="entry name" value="PKS_DH"/>
    <property type="match status" value="1"/>
</dbReference>
<feature type="region of interest" description="Disordered" evidence="9">
    <location>
        <begin position="1011"/>
        <end position="1042"/>
    </location>
</feature>
<dbReference type="InterPro" id="IPR032821">
    <property type="entry name" value="PKS_assoc"/>
</dbReference>
<dbReference type="Pfam" id="PF00109">
    <property type="entry name" value="ketoacyl-synt"/>
    <property type="match status" value="1"/>
</dbReference>
<dbReference type="InterPro" id="IPR014043">
    <property type="entry name" value="Acyl_transferase_dom"/>
</dbReference>
<evidence type="ECO:0000256" key="5">
    <source>
        <dbReference type="ARBA" id="ARBA00023194"/>
    </source>
</evidence>
<dbReference type="InterPro" id="IPR042104">
    <property type="entry name" value="PKS_dehydratase_sf"/>
</dbReference>
<dbReference type="InterPro" id="IPR016036">
    <property type="entry name" value="Malonyl_transacylase_ACP-bd"/>
</dbReference>
<feature type="region of interest" description="Disordered" evidence="9">
    <location>
        <begin position="442"/>
        <end position="476"/>
    </location>
</feature>
<feature type="domain" description="Carrier" evidence="10">
    <location>
        <begin position="2243"/>
        <end position="2318"/>
    </location>
</feature>
<feature type="compositionally biased region" description="Pro residues" evidence="9">
    <location>
        <begin position="562"/>
        <end position="571"/>
    </location>
</feature>
<dbReference type="PROSITE" id="PS50075">
    <property type="entry name" value="CARRIER"/>
    <property type="match status" value="2"/>
</dbReference>
<evidence type="ECO:0000256" key="6">
    <source>
        <dbReference type="ARBA" id="ARBA00023268"/>
    </source>
</evidence>
<dbReference type="Pfam" id="PF00698">
    <property type="entry name" value="Acyl_transf_1"/>
    <property type="match status" value="1"/>
</dbReference>
<dbReference type="SMART" id="SM00822">
    <property type="entry name" value="PKS_KR"/>
    <property type="match status" value="2"/>
</dbReference>
<dbReference type="Pfam" id="PF22953">
    <property type="entry name" value="SpnB_Rossmann"/>
    <property type="match status" value="1"/>
</dbReference>
<dbReference type="PANTHER" id="PTHR43775:SF51">
    <property type="entry name" value="INACTIVE PHENOLPHTHIOCEROL SYNTHESIS POLYKETIDE SYNTHASE TYPE I PKS1-RELATED"/>
    <property type="match status" value="1"/>
</dbReference>
<dbReference type="SMART" id="SM00827">
    <property type="entry name" value="PKS_AT"/>
    <property type="match status" value="1"/>
</dbReference>
<feature type="compositionally biased region" description="Basic and acidic residues" evidence="9">
    <location>
        <begin position="2341"/>
        <end position="2357"/>
    </location>
</feature>
<dbReference type="InterPro" id="IPR009081">
    <property type="entry name" value="PP-bd_ACP"/>
</dbReference>
<accession>A0ABU2LCE8</accession>
<keyword evidence="14" id="KW-1185">Reference proteome</keyword>
<keyword evidence="2" id="KW-0596">Phosphopantetheine</keyword>
<feature type="active site" description="Proton acceptor; for dehydratase activity" evidence="8">
    <location>
        <position position="1529"/>
    </location>
</feature>
<proteinExistence type="predicted"/>
<comment type="caution">
    <text evidence="13">The sequence shown here is derived from an EMBL/GenBank/DDBJ whole genome shotgun (WGS) entry which is preliminary data.</text>
</comment>
<feature type="region of interest" description="Disordered" evidence="9">
    <location>
        <begin position="557"/>
        <end position="585"/>
    </location>
</feature>
<feature type="compositionally biased region" description="Basic and acidic residues" evidence="9">
    <location>
        <begin position="449"/>
        <end position="462"/>
    </location>
</feature>
<dbReference type="InterPro" id="IPR013968">
    <property type="entry name" value="PKS_KR"/>
</dbReference>
<dbReference type="EC" id="6.4.-.-" evidence="13"/>
<feature type="region of interest" description="Disordered" evidence="9">
    <location>
        <begin position="1787"/>
        <end position="1829"/>
    </location>
</feature>
<dbReference type="Gene3D" id="3.40.50.720">
    <property type="entry name" value="NAD(P)-binding Rossmann-like Domain"/>
    <property type="match status" value="2"/>
</dbReference>
<feature type="region of interest" description="Disordered" evidence="9">
    <location>
        <begin position="2204"/>
        <end position="2228"/>
    </location>
</feature>
<evidence type="ECO:0000256" key="3">
    <source>
        <dbReference type="ARBA" id="ARBA00022553"/>
    </source>
</evidence>
<feature type="domain" description="Carrier" evidence="10">
    <location>
        <begin position="480"/>
        <end position="555"/>
    </location>
</feature>
<dbReference type="InterPro" id="IPR036291">
    <property type="entry name" value="NAD(P)-bd_dom_sf"/>
</dbReference>
<feature type="domain" description="Ketosynthase family 3 (KS3)" evidence="11">
    <location>
        <begin position="583"/>
        <end position="1006"/>
    </location>
</feature>
<dbReference type="PROSITE" id="PS52004">
    <property type="entry name" value="KS3_2"/>
    <property type="match status" value="1"/>
</dbReference>
<name>A0ABU2LCE8_9ACTN</name>
<evidence type="ECO:0000259" key="12">
    <source>
        <dbReference type="PROSITE" id="PS52019"/>
    </source>
</evidence>
<dbReference type="GO" id="GO:0016874">
    <property type="term" value="F:ligase activity"/>
    <property type="evidence" value="ECO:0007669"/>
    <property type="project" value="UniProtKB-KW"/>
</dbReference>
<comment type="pathway">
    <text evidence="1">Antibiotic biosynthesis.</text>
</comment>
<dbReference type="InterPro" id="IPR020807">
    <property type="entry name" value="PKS_DH"/>
</dbReference>
<feature type="compositionally biased region" description="Low complexity" evidence="9">
    <location>
        <begin position="1791"/>
        <end position="1813"/>
    </location>
</feature>
<keyword evidence="4" id="KW-0808">Transferase</keyword>
<protein>
    <submittedName>
        <fullName evidence="13">Type I polyketide synthase</fullName>
        <ecNumber evidence="13">6.4.-.-</ecNumber>
    </submittedName>
</protein>
<keyword evidence="6" id="KW-0511">Multifunctional enzyme</keyword>
<dbReference type="SMART" id="SM00825">
    <property type="entry name" value="PKS_KS"/>
    <property type="match status" value="1"/>
</dbReference>
<dbReference type="CDD" id="cd08956">
    <property type="entry name" value="KR_3_FAS_SDR_x"/>
    <property type="match status" value="1"/>
</dbReference>
<dbReference type="InterPro" id="IPR020841">
    <property type="entry name" value="PKS_Beta-ketoAc_synthase_dom"/>
</dbReference>
<dbReference type="InterPro" id="IPR055123">
    <property type="entry name" value="SpnB-like_Rossmann"/>
</dbReference>
<dbReference type="InterPro" id="IPR001227">
    <property type="entry name" value="Ac_transferase_dom_sf"/>
</dbReference>
<dbReference type="InterPro" id="IPR049900">
    <property type="entry name" value="PKS_mFAS_DH"/>
</dbReference>
<dbReference type="InterPro" id="IPR020806">
    <property type="entry name" value="PKS_PP-bd"/>
</dbReference>
<dbReference type="Pfam" id="PF16197">
    <property type="entry name" value="KAsynt_C_assoc"/>
    <property type="match status" value="1"/>
</dbReference>
<evidence type="ECO:0000256" key="4">
    <source>
        <dbReference type="ARBA" id="ARBA00022679"/>
    </source>
</evidence>
<dbReference type="CDD" id="cd08952">
    <property type="entry name" value="KR_1_SDR_x"/>
    <property type="match status" value="1"/>
</dbReference>
<dbReference type="PROSITE" id="PS00606">
    <property type="entry name" value="KS3_1"/>
    <property type="match status" value="1"/>
</dbReference>
<dbReference type="InterPro" id="IPR016035">
    <property type="entry name" value="Acyl_Trfase/lysoPLipase"/>
</dbReference>
<evidence type="ECO:0000256" key="7">
    <source>
        <dbReference type="ARBA" id="ARBA00023315"/>
    </source>
</evidence>
<dbReference type="PROSITE" id="PS00012">
    <property type="entry name" value="PHOSPHOPANTETHEINE"/>
    <property type="match status" value="2"/>
</dbReference>
<feature type="region of interest" description="N-terminal hotdog fold" evidence="8">
    <location>
        <begin position="1497"/>
        <end position="1621"/>
    </location>
</feature>
<dbReference type="Pfam" id="PF21089">
    <property type="entry name" value="PKS_DH_N"/>
    <property type="match status" value="1"/>
</dbReference>